<reference evidence="2 3" key="1">
    <citation type="submission" date="2016-05" db="EMBL/GenBank/DDBJ databases">
        <title>Microbial solvent formation.</title>
        <authorList>
            <person name="Poehlein A."/>
            <person name="Montoya Solano J.D."/>
            <person name="Flitsch S."/>
            <person name="Krabben P."/>
            <person name="Duerre P."/>
            <person name="Daniel R."/>
        </authorList>
    </citation>
    <scope>NUCLEOTIDE SEQUENCE [LARGE SCALE GENOMIC DNA]</scope>
    <source>
        <strain evidence="2 3">DSM 53</strain>
    </source>
</reference>
<name>A0A1S8S9S6_CLOBE</name>
<keyword evidence="1" id="KW-0472">Membrane</keyword>
<comment type="caution">
    <text evidence="2">The sequence shown here is derived from an EMBL/GenBank/DDBJ whole genome shotgun (WGS) entry which is preliminary data.</text>
</comment>
<protein>
    <submittedName>
        <fullName evidence="2">Uncharacterized protein</fullName>
    </submittedName>
</protein>
<gene>
    <name evidence="2" type="ORF">CLBCK_18940</name>
</gene>
<keyword evidence="1" id="KW-0812">Transmembrane</keyword>
<feature type="transmembrane region" description="Helical" evidence="1">
    <location>
        <begin position="13"/>
        <end position="31"/>
    </location>
</feature>
<evidence type="ECO:0000256" key="1">
    <source>
        <dbReference type="SAM" id="Phobius"/>
    </source>
</evidence>
<dbReference type="EMBL" id="LZZI01000026">
    <property type="protein sequence ID" value="OOM62191.1"/>
    <property type="molecule type" value="Genomic_DNA"/>
</dbReference>
<dbReference type="RefSeq" id="WP_077838527.1">
    <property type="nucleotide sequence ID" value="NZ_JABTAE010000001.1"/>
</dbReference>
<proteinExistence type="predicted"/>
<accession>A0A1S8S9S6</accession>
<dbReference type="Proteomes" id="UP000190973">
    <property type="component" value="Unassembled WGS sequence"/>
</dbReference>
<evidence type="ECO:0000313" key="2">
    <source>
        <dbReference type="EMBL" id="OOM62191.1"/>
    </source>
</evidence>
<sequence>MTNLIAFISKFEGIIGALMGVVATLITTQLIKSLGKIYFYFYDYNIRYYGEGELGEVCEIEDINRADYCTYRLRIQLYNSSEIIKVLNDIKIEFVLEDKSVFSKPNNEDNMIKHASYSEYKDFNFINIPPKELIEINITGSISTENIVDISRVQKIHFIAKNHKNKTIKKLIKSF</sequence>
<organism evidence="2 3">
    <name type="scientific">Clostridium beijerinckii</name>
    <name type="common">Clostridium MP</name>
    <dbReference type="NCBI Taxonomy" id="1520"/>
    <lineage>
        <taxon>Bacteria</taxon>
        <taxon>Bacillati</taxon>
        <taxon>Bacillota</taxon>
        <taxon>Clostridia</taxon>
        <taxon>Eubacteriales</taxon>
        <taxon>Clostridiaceae</taxon>
        <taxon>Clostridium</taxon>
    </lineage>
</organism>
<evidence type="ECO:0000313" key="3">
    <source>
        <dbReference type="Proteomes" id="UP000190973"/>
    </source>
</evidence>
<dbReference type="AlphaFoldDB" id="A0A1S8S9S6"/>
<keyword evidence="1" id="KW-1133">Transmembrane helix</keyword>